<dbReference type="PROSITE" id="PS51444">
    <property type="entry name" value="FH2"/>
    <property type="match status" value="1"/>
</dbReference>
<dbReference type="EMBL" id="SNRW01009404">
    <property type="protein sequence ID" value="KAA6378055.1"/>
    <property type="molecule type" value="Genomic_DNA"/>
</dbReference>
<gene>
    <name evidence="3" type="ORF">EZS28_026416</name>
</gene>
<reference evidence="3 4" key="1">
    <citation type="submission" date="2019-03" db="EMBL/GenBank/DDBJ databases">
        <title>Single cell metagenomics reveals metabolic interactions within the superorganism composed of flagellate Streblomastix strix and complex community of Bacteroidetes bacteria on its surface.</title>
        <authorList>
            <person name="Treitli S.C."/>
            <person name="Kolisko M."/>
            <person name="Husnik F."/>
            <person name="Keeling P."/>
            <person name="Hampl V."/>
        </authorList>
    </citation>
    <scope>NUCLEOTIDE SEQUENCE [LARGE SCALE GENOMIC DNA]</scope>
    <source>
        <strain evidence="3">ST1C</strain>
    </source>
</reference>
<proteinExistence type="predicted"/>
<feature type="compositionally biased region" description="Basic and acidic residues" evidence="1">
    <location>
        <begin position="64"/>
        <end position="77"/>
    </location>
</feature>
<evidence type="ECO:0000313" key="3">
    <source>
        <dbReference type="EMBL" id="KAA6378055.1"/>
    </source>
</evidence>
<evidence type="ECO:0000256" key="1">
    <source>
        <dbReference type="SAM" id="MobiDB-lite"/>
    </source>
</evidence>
<feature type="region of interest" description="Disordered" evidence="1">
    <location>
        <begin position="54"/>
        <end position="90"/>
    </location>
</feature>
<dbReference type="AlphaFoldDB" id="A0A5J4V7F1"/>
<name>A0A5J4V7F1_9EUKA</name>
<accession>A0A5J4V7F1</accession>
<evidence type="ECO:0000259" key="2">
    <source>
        <dbReference type="PROSITE" id="PS51444"/>
    </source>
</evidence>
<protein>
    <recommendedName>
        <fullName evidence="2">FH2 domain-containing protein</fullName>
    </recommendedName>
</protein>
<dbReference type="InterPro" id="IPR042201">
    <property type="entry name" value="FH2_Formin_sf"/>
</dbReference>
<feature type="domain" description="FH2" evidence="2">
    <location>
        <begin position="1"/>
        <end position="185"/>
    </location>
</feature>
<evidence type="ECO:0000313" key="4">
    <source>
        <dbReference type="Proteomes" id="UP000324800"/>
    </source>
</evidence>
<comment type="caution">
    <text evidence="3">The sequence shown here is derived from an EMBL/GenBank/DDBJ whole genome shotgun (WGS) entry which is preliminary data.</text>
</comment>
<dbReference type="Gene3D" id="1.20.58.2220">
    <property type="entry name" value="Formin, FH2 domain"/>
    <property type="match status" value="1"/>
</dbReference>
<dbReference type="Proteomes" id="UP000324800">
    <property type="component" value="Unassembled WGS sequence"/>
</dbReference>
<sequence length="330" mass="37639">MDVQFITYSADRLNFEWRNVVKASKQSLPTLAQDLVELNQGMLLVEKEIQTTKKSLNIRSNSPNKDEAPQMQKEKSVRRSGSLSPTASSSSNILNGTKTYLRMLENFYSSFQSVHKEIKQCKEQCDKDVDDTILAYNEDPAKLPSEEFFTIFTTFLDKILKVAYEVKDKEVTRRKDVESKKREEQKKAEIQAKLDMFIQKSKDLGKTSLVVNSFQNSRFTVNSTQLEEKLIIDETIIKTPENSEPLKDLKKESKDNIDQIEMIESQNLSDQLSINNQPQTTLPLLQQDNDLPQDAPFGLAASKGNVMTQQNIQIVNGALSSQRNKNAFKK</sequence>
<feature type="compositionally biased region" description="Polar residues" evidence="1">
    <location>
        <begin position="54"/>
        <end position="63"/>
    </location>
</feature>
<feature type="compositionally biased region" description="Low complexity" evidence="1">
    <location>
        <begin position="80"/>
        <end position="90"/>
    </location>
</feature>
<dbReference type="SUPFAM" id="SSF101447">
    <property type="entry name" value="Formin homology 2 domain (FH2 domain)"/>
    <property type="match status" value="1"/>
</dbReference>
<organism evidence="3 4">
    <name type="scientific">Streblomastix strix</name>
    <dbReference type="NCBI Taxonomy" id="222440"/>
    <lineage>
        <taxon>Eukaryota</taxon>
        <taxon>Metamonada</taxon>
        <taxon>Preaxostyla</taxon>
        <taxon>Oxymonadida</taxon>
        <taxon>Streblomastigidae</taxon>
        <taxon>Streblomastix</taxon>
    </lineage>
</organism>
<dbReference type="InterPro" id="IPR015425">
    <property type="entry name" value="FH2_Formin"/>
</dbReference>